<evidence type="ECO:0000256" key="2">
    <source>
        <dbReference type="SAM" id="Phobius"/>
    </source>
</evidence>
<gene>
    <name evidence="3" type="ORF">NYR54_10375</name>
</gene>
<name>A0A9X2XAU8_9HYPH</name>
<feature type="transmembrane region" description="Helical" evidence="2">
    <location>
        <begin position="16"/>
        <end position="35"/>
    </location>
</feature>
<keyword evidence="4" id="KW-1185">Reference proteome</keyword>
<keyword evidence="2" id="KW-0472">Membrane</keyword>
<organism evidence="3 4">
    <name type="scientific">Chelativorans petroleitrophicus</name>
    <dbReference type="NCBI Taxonomy" id="2975484"/>
    <lineage>
        <taxon>Bacteria</taxon>
        <taxon>Pseudomonadati</taxon>
        <taxon>Pseudomonadota</taxon>
        <taxon>Alphaproteobacteria</taxon>
        <taxon>Hyphomicrobiales</taxon>
        <taxon>Phyllobacteriaceae</taxon>
        <taxon>Chelativorans</taxon>
    </lineage>
</organism>
<evidence type="ECO:0000313" key="3">
    <source>
        <dbReference type="EMBL" id="MCT8990692.1"/>
    </source>
</evidence>
<keyword evidence="2" id="KW-0812">Transmembrane</keyword>
<proteinExistence type="predicted"/>
<dbReference type="EMBL" id="JAODNV010000010">
    <property type="protein sequence ID" value="MCT8990692.1"/>
    <property type="molecule type" value="Genomic_DNA"/>
</dbReference>
<protein>
    <submittedName>
        <fullName evidence="3">Uncharacterized protein</fullName>
    </submittedName>
</protein>
<dbReference type="Proteomes" id="UP001149009">
    <property type="component" value="Unassembled WGS sequence"/>
</dbReference>
<evidence type="ECO:0000256" key="1">
    <source>
        <dbReference type="SAM" id="MobiDB-lite"/>
    </source>
</evidence>
<reference evidence="3" key="1">
    <citation type="submission" date="2022-08" db="EMBL/GenBank/DDBJ databases">
        <title>Chelativorans sichuanense sp. nov., a paraffin oil-degrading bacterium isolated from a mixture of oil-based drill cuttings and paddy soil.</title>
        <authorList>
            <person name="Yu J."/>
            <person name="Liu H."/>
            <person name="Chen Q."/>
        </authorList>
    </citation>
    <scope>NUCLEOTIDE SEQUENCE</scope>
    <source>
        <strain evidence="3">SCAU 2101</strain>
    </source>
</reference>
<dbReference type="AlphaFoldDB" id="A0A9X2XAU8"/>
<keyword evidence="2" id="KW-1133">Transmembrane helix</keyword>
<accession>A0A9X2XAU8</accession>
<evidence type="ECO:0000313" key="4">
    <source>
        <dbReference type="Proteomes" id="UP001149009"/>
    </source>
</evidence>
<sequence length="69" mass="7604">MPDRKRELRGKSTDRRVLMVAAIVVAAVLVLFLLFDLRFRTASDNTAGGPDPNFSAPQETEETAPTTQN</sequence>
<comment type="caution">
    <text evidence="3">The sequence shown here is derived from an EMBL/GenBank/DDBJ whole genome shotgun (WGS) entry which is preliminary data.</text>
</comment>
<dbReference type="RefSeq" id="WP_261515568.1">
    <property type="nucleotide sequence ID" value="NZ_JAODNV010000010.1"/>
</dbReference>
<feature type="region of interest" description="Disordered" evidence="1">
    <location>
        <begin position="44"/>
        <end position="69"/>
    </location>
</feature>